<feature type="compositionally biased region" description="Polar residues" evidence="11">
    <location>
        <begin position="1645"/>
        <end position="1662"/>
    </location>
</feature>
<dbReference type="GO" id="GO:0007018">
    <property type="term" value="P:microtubule-based movement"/>
    <property type="evidence" value="ECO:0007669"/>
    <property type="project" value="TreeGrafter"/>
</dbReference>
<proteinExistence type="inferred from homology"/>
<dbReference type="Gene3D" id="3.40.50.300">
    <property type="entry name" value="P-loop containing nucleotide triphosphate hydrolases"/>
    <property type="match status" value="1"/>
</dbReference>
<keyword evidence="9" id="KW-0206">Cytoskeleton</keyword>
<feature type="region of interest" description="Disordered" evidence="11">
    <location>
        <begin position="1609"/>
        <end position="1662"/>
    </location>
</feature>
<keyword evidence="6 10" id="KW-0802">TPR repeat</keyword>
<name>A0A5M8PVP5_9LECA</name>
<dbReference type="SUPFAM" id="SSF48452">
    <property type="entry name" value="TPR-like"/>
    <property type="match status" value="6"/>
</dbReference>
<dbReference type="PANTHER" id="PTHR45783:SF3">
    <property type="entry name" value="KINESIN LIGHT CHAIN"/>
    <property type="match status" value="1"/>
</dbReference>
<dbReference type="EMBL" id="VXIT01000005">
    <property type="protein sequence ID" value="KAA6412751.1"/>
    <property type="molecule type" value="Genomic_DNA"/>
</dbReference>
<dbReference type="GO" id="GO:0005871">
    <property type="term" value="C:kinesin complex"/>
    <property type="evidence" value="ECO:0007669"/>
    <property type="project" value="InterPro"/>
</dbReference>
<keyword evidence="7" id="KW-0175">Coiled coil</keyword>
<dbReference type="PANTHER" id="PTHR45783">
    <property type="entry name" value="KINESIN LIGHT CHAIN"/>
    <property type="match status" value="1"/>
</dbReference>
<evidence type="ECO:0000256" key="4">
    <source>
        <dbReference type="ARBA" id="ARBA00022701"/>
    </source>
</evidence>
<dbReference type="Gene3D" id="1.25.40.10">
    <property type="entry name" value="Tetratricopeptide repeat domain"/>
    <property type="match status" value="6"/>
</dbReference>
<dbReference type="SMART" id="SM00028">
    <property type="entry name" value="TPR"/>
    <property type="match status" value="19"/>
</dbReference>
<sequence>MTSPSYTLETIYAGALDQIKELRDTGKLSSEDYDMITGDSKPEDVLTFMNDTILRHASFQSNKRIRVRERAKPLLEGLERFGGVIDIFASSSPQVHGVNPARLIWGFMKFLLLIARDIVDTFDTVLTLLEDIIKELPALQAYINIYGSSKLQLLREPLVDIYAGFIVLGLQALKLFGRSAHRTIGRSAWGSLDSDFKSLISRIEKNRTIVERNAAVERSNQVDEVSKVQLLENHRAEAFREEVRLGKDSLQPLSTPLSLIDAPLDLLSVHSIDREAELARLDTIFSAGDPRVPRRCAIYGMPGLGKTQLALRYAKLVSHRQRFPLVFWISAATTEKLNQGFTNVLNLVGHVERNHPEQSARLTAARRWLEEYKAADSKGWLLIFDNVNINTVSFLRDHLPRSGYDGCILFTTRTDDTAKVLVSSAGEEHHTLKLQAPRSEDAACILLGYVGLNAATIHSDDLNKATELVNSIGRLPLAVDQVASFMKQSHKTIDDILELYRSDQRVEIMKWENNLSSYEQKSVAATFNLQCNELSRRSPDTSNLLKILSFLDPESICVDVITGGIEELRKASRPQLQHTLGFKDKLKKTLGGHRVVQRSHHEAPPLVSSQLSPKLDSLVTLLQSPMKYEEAIQHLQDLSLVQRQTNGTASALRLHDLVQYLAHENTRIEGAQQQWFQCAVALVCGGFKNMGDYSLPQSWSQYEMFVPHVQVLIKHADVYKIENDLVLGASMLVSLYWGARGRYREAESVCQWALAGYVKQLRPRHLKTSRAKSLAARFHRSQGVYKEAEAPCNQVLLEMEQPLGPTHLTTLMAMQSTANTDLLSDSYEEANANCSQALEELQKGLKPEYRDILLVLRQLAYLHHVQGRPRKAEALYKQILESDKGQLGSEHPNTLISMLNVATAYFDQGQYTEGGVLYKQALEVQERKLGSEHPHTLWTMSSLATAYRLQGQYIEAEVLYKQALEVQERKLSSEHPDTLRTMSGLATAYRLQGQYIEAEVLYKQALEVQERKLGFEHLATLLTMSSLATAYRLQGQHIEAEVLYKQALEVQERKLGSEHPATLRTMSGLATAYRLQGQYIEAEVLYKQALEVQERKLGSEHPDTAWTMSGLATAYRLQGQYIEAEVLYKQALEAQERKLGSEHPDTLRTMSGLATAYRLQGQYIEAEVLYKQALEVQERKLGSEHPHTLWTMSSLATAYLDRGQYIEAEVLYKQALEVQERKLGSEHRDTLCTMSSLATAYRLQGQYIEAEVLYKQALEVQERKLGSEQPPTLWTMSSSLATAYLDRGQYIEAEVLYKQALEVQERKLGSEHRDTLCTMSSLATAYRLQGQYIEAEVLYKQALEVQERKLGSEHPATLRTMSGLATAYRLQGQYIEAEVLYKQALEVQERKLGSEHPATLRTMSGLATAYRLQGKYIEAEVLYKQALEAQERKLGSEHPDTLRTMSGLATAYGPQCQYIEAEVLYKQALEVQERKLGFEHPDTLRTISSLATAYLDRGQYIEAEVLYKQALEGQEMQLGSEHPDTLRTMSNLATAYHRQGQYIEAEVLYKRALEVQERKLGSEHPDTPLTLQNLALNYDKHGKNAEAEALYKRASAGRKRPHMALSIRDLNSLETEGPCDEAPEAATTRSNVPPDSPHVPAAELTSETPELSDTSDNIGVAL</sequence>
<comment type="caution">
    <text evidence="14">The sequence shown here is derived from an EMBL/GenBank/DDBJ whole genome shotgun (WGS) entry which is preliminary data.</text>
</comment>
<evidence type="ECO:0000313" key="14">
    <source>
        <dbReference type="EMBL" id="KAA6412751.1"/>
    </source>
</evidence>
<dbReference type="InterPro" id="IPR011717">
    <property type="entry name" value="TPR-4"/>
</dbReference>
<evidence type="ECO:0000256" key="3">
    <source>
        <dbReference type="ARBA" id="ARBA00022490"/>
    </source>
</evidence>
<organism evidence="14 15">
    <name type="scientific">Lasallia pustulata</name>
    <dbReference type="NCBI Taxonomy" id="136370"/>
    <lineage>
        <taxon>Eukaryota</taxon>
        <taxon>Fungi</taxon>
        <taxon>Dikarya</taxon>
        <taxon>Ascomycota</taxon>
        <taxon>Pezizomycotina</taxon>
        <taxon>Lecanoromycetes</taxon>
        <taxon>OSLEUM clade</taxon>
        <taxon>Umbilicariomycetidae</taxon>
        <taxon>Umbilicariales</taxon>
        <taxon>Umbilicariaceae</taxon>
        <taxon>Lasallia</taxon>
    </lineage>
</organism>
<feature type="repeat" description="TPR" evidence="10">
    <location>
        <begin position="1189"/>
        <end position="1222"/>
    </location>
</feature>
<dbReference type="Pfam" id="PF24809">
    <property type="entry name" value="DUF7708"/>
    <property type="match status" value="1"/>
</dbReference>
<dbReference type="GO" id="GO:0043531">
    <property type="term" value="F:ADP binding"/>
    <property type="evidence" value="ECO:0007669"/>
    <property type="project" value="InterPro"/>
</dbReference>
<evidence type="ECO:0000256" key="5">
    <source>
        <dbReference type="ARBA" id="ARBA00022737"/>
    </source>
</evidence>
<dbReference type="PRINTS" id="PR00381">
    <property type="entry name" value="KINESINLIGHT"/>
</dbReference>
<keyword evidence="5" id="KW-0677">Repeat</keyword>
<dbReference type="InterPro" id="IPR027417">
    <property type="entry name" value="P-loop_NTPase"/>
</dbReference>
<dbReference type="InterPro" id="IPR002182">
    <property type="entry name" value="NB-ARC"/>
</dbReference>
<evidence type="ECO:0000256" key="1">
    <source>
        <dbReference type="ARBA" id="ARBA00004245"/>
    </source>
</evidence>
<keyword evidence="3" id="KW-0963">Cytoplasm</keyword>
<dbReference type="Pfam" id="PF13374">
    <property type="entry name" value="TPR_10"/>
    <property type="match status" value="1"/>
</dbReference>
<feature type="domain" description="NB-ARC" evidence="12">
    <location>
        <begin position="296"/>
        <end position="430"/>
    </location>
</feature>
<comment type="subcellular location">
    <subcellularLocation>
        <location evidence="1">Cytoplasm</location>
        <location evidence="1">Cytoskeleton</location>
    </subcellularLocation>
</comment>
<evidence type="ECO:0000256" key="2">
    <source>
        <dbReference type="ARBA" id="ARBA00009622"/>
    </source>
</evidence>
<evidence type="ECO:0000256" key="9">
    <source>
        <dbReference type="ARBA" id="ARBA00023212"/>
    </source>
</evidence>
<feature type="repeat" description="TPR" evidence="10">
    <location>
        <begin position="1526"/>
        <end position="1559"/>
    </location>
</feature>
<gene>
    <name evidence="14" type="ORF">FRX48_03743</name>
</gene>
<dbReference type="InterPro" id="IPR002151">
    <property type="entry name" value="Kinesin_light"/>
</dbReference>
<keyword evidence="8" id="KW-0505">Motor protein</keyword>
<evidence type="ECO:0000256" key="8">
    <source>
        <dbReference type="ARBA" id="ARBA00023175"/>
    </source>
</evidence>
<keyword evidence="4" id="KW-0493">Microtubule</keyword>
<dbReference type="Proteomes" id="UP000324767">
    <property type="component" value="Unassembled WGS sequence"/>
</dbReference>
<evidence type="ECO:0000313" key="15">
    <source>
        <dbReference type="Proteomes" id="UP000324767"/>
    </source>
</evidence>
<dbReference type="InterPro" id="IPR019734">
    <property type="entry name" value="TPR_rpt"/>
</dbReference>
<dbReference type="GO" id="GO:0042802">
    <property type="term" value="F:identical protein binding"/>
    <property type="evidence" value="ECO:0007669"/>
    <property type="project" value="InterPro"/>
</dbReference>
<protein>
    <submittedName>
        <fullName evidence="14">Uncharacterized protein</fullName>
    </submittedName>
</protein>
<evidence type="ECO:0000259" key="12">
    <source>
        <dbReference type="Pfam" id="PF00931"/>
    </source>
</evidence>
<dbReference type="GO" id="GO:0005874">
    <property type="term" value="C:microtubule"/>
    <property type="evidence" value="ECO:0007669"/>
    <property type="project" value="UniProtKB-KW"/>
</dbReference>
<dbReference type="Pfam" id="PF13424">
    <property type="entry name" value="TPR_12"/>
    <property type="match status" value="7"/>
</dbReference>
<feature type="domain" description="DUF7708" evidence="13">
    <location>
        <begin position="77"/>
        <end position="219"/>
    </location>
</feature>
<evidence type="ECO:0000259" key="13">
    <source>
        <dbReference type="Pfam" id="PF24809"/>
    </source>
</evidence>
<dbReference type="GO" id="GO:0019894">
    <property type="term" value="F:kinesin binding"/>
    <property type="evidence" value="ECO:0007669"/>
    <property type="project" value="TreeGrafter"/>
</dbReference>
<dbReference type="SUPFAM" id="SSF52540">
    <property type="entry name" value="P-loop containing nucleoside triphosphate hydrolases"/>
    <property type="match status" value="1"/>
</dbReference>
<dbReference type="Pfam" id="PF07721">
    <property type="entry name" value="TPR_4"/>
    <property type="match status" value="1"/>
</dbReference>
<accession>A0A5M8PVP5</accession>
<dbReference type="OrthoDB" id="5986190at2759"/>
<dbReference type="InterPro" id="IPR011990">
    <property type="entry name" value="TPR-like_helical_dom_sf"/>
</dbReference>
<evidence type="ECO:0000256" key="7">
    <source>
        <dbReference type="ARBA" id="ARBA00023054"/>
    </source>
</evidence>
<dbReference type="Pfam" id="PF00931">
    <property type="entry name" value="NB-ARC"/>
    <property type="match status" value="1"/>
</dbReference>
<evidence type="ECO:0000256" key="10">
    <source>
        <dbReference type="PROSITE-ProRule" id="PRU00339"/>
    </source>
</evidence>
<dbReference type="InterPro" id="IPR056125">
    <property type="entry name" value="DUF7708"/>
</dbReference>
<comment type="similarity">
    <text evidence="2">Belongs to the kinesin light chain family.</text>
</comment>
<dbReference type="GO" id="GO:0005737">
    <property type="term" value="C:cytoplasm"/>
    <property type="evidence" value="ECO:0007669"/>
    <property type="project" value="TreeGrafter"/>
</dbReference>
<evidence type="ECO:0000256" key="6">
    <source>
        <dbReference type="ARBA" id="ARBA00022803"/>
    </source>
</evidence>
<reference evidence="14 15" key="1">
    <citation type="submission" date="2019-09" db="EMBL/GenBank/DDBJ databases">
        <title>The hologenome of the rock-dwelling lichen Lasallia pustulata.</title>
        <authorList>
            <person name="Greshake Tzovaras B."/>
            <person name="Segers F."/>
            <person name="Bicker A."/>
            <person name="Dal Grande F."/>
            <person name="Otte J."/>
            <person name="Hankeln T."/>
            <person name="Schmitt I."/>
            <person name="Ebersberger I."/>
        </authorList>
    </citation>
    <scope>NUCLEOTIDE SEQUENCE [LARGE SCALE GENOMIC DNA]</scope>
    <source>
        <strain evidence="14">A1-1</strain>
    </source>
</reference>
<evidence type="ECO:0000256" key="11">
    <source>
        <dbReference type="SAM" id="MobiDB-lite"/>
    </source>
</evidence>
<dbReference type="PROSITE" id="PS50005">
    <property type="entry name" value="TPR"/>
    <property type="match status" value="2"/>
</dbReference>